<name>A0AC35FPC5_9BILA</name>
<dbReference type="Proteomes" id="UP000887580">
    <property type="component" value="Unplaced"/>
</dbReference>
<evidence type="ECO:0000313" key="1">
    <source>
        <dbReference type="Proteomes" id="UP000887580"/>
    </source>
</evidence>
<organism evidence="1 2">
    <name type="scientific">Panagrolaimus sp. PS1159</name>
    <dbReference type="NCBI Taxonomy" id="55785"/>
    <lineage>
        <taxon>Eukaryota</taxon>
        <taxon>Metazoa</taxon>
        <taxon>Ecdysozoa</taxon>
        <taxon>Nematoda</taxon>
        <taxon>Chromadorea</taxon>
        <taxon>Rhabditida</taxon>
        <taxon>Tylenchina</taxon>
        <taxon>Panagrolaimomorpha</taxon>
        <taxon>Panagrolaimoidea</taxon>
        <taxon>Panagrolaimidae</taxon>
        <taxon>Panagrolaimus</taxon>
    </lineage>
</organism>
<protein>
    <submittedName>
        <fullName evidence="2">Uncharacterized protein</fullName>
    </submittedName>
</protein>
<proteinExistence type="predicted"/>
<sequence length="130" mass="14091">MPPLINSTISYPIVHNSTVKTSETAITTVPPSSTSPFTLSIVSNSSSTWSSSSTLPLTTTTVIPSTTTQYIHPTAAKIPDTTLSAIENEKTNPDDTDFEDSYPPENISPSLWNFSMTLFTISFAFLLKNL</sequence>
<evidence type="ECO:0000313" key="2">
    <source>
        <dbReference type="WBParaSite" id="PS1159_v2.g19448.t1"/>
    </source>
</evidence>
<dbReference type="WBParaSite" id="PS1159_v2.g19448.t1">
    <property type="protein sequence ID" value="PS1159_v2.g19448.t1"/>
    <property type="gene ID" value="PS1159_v2.g19448"/>
</dbReference>
<accession>A0AC35FPC5</accession>
<reference evidence="2" key="1">
    <citation type="submission" date="2022-11" db="UniProtKB">
        <authorList>
            <consortium name="WormBaseParasite"/>
        </authorList>
    </citation>
    <scope>IDENTIFICATION</scope>
</reference>